<comment type="caution">
    <text evidence="2">The sequence shown here is derived from an EMBL/GenBank/DDBJ whole genome shotgun (WGS) entry which is preliminary data.</text>
</comment>
<protein>
    <submittedName>
        <fullName evidence="2">Uncharacterized protein</fullName>
    </submittedName>
</protein>
<feature type="region of interest" description="Disordered" evidence="1">
    <location>
        <begin position="1"/>
        <end position="43"/>
    </location>
</feature>
<organism evidence="2 3">
    <name type="scientific">Halorussus caseinilyticus</name>
    <dbReference type="NCBI Taxonomy" id="3034025"/>
    <lineage>
        <taxon>Archaea</taxon>
        <taxon>Methanobacteriati</taxon>
        <taxon>Methanobacteriota</taxon>
        <taxon>Stenosarchaea group</taxon>
        <taxon>Halobacteria</taxon>
        <taxon>Halobacteriales</taxon>
        <taxon>Haladaptataceae</taxon>
        <taxon>Halorussus</taxon>
    </lineage>
</organism>
<name>A0ABD5WMY2_9EURY</name>
<dbReference type="Proteomes" id="UP001596407">
    <property type="component" value="Unassembled WGS sequence"/>
</dbReference>
<keyword evidence="3" id="KW-1185">Reference proteome</keyword>
<sequence>MQPSDSGESSENEHGWEVVENIDVDGPTHTAIPLSETELENET</sequence>
<evidence type="ECO:0000313" key="2">
    <source>
        <dbReference type="EMBL" id="MFC7081866.1"/>
    </source>
</evidence>
<evidence type="ECO:0000256" key="1">
    <source>
        <dbReference type="SAM" id="MobiDB-lite"/>
    </source>
</evidence>
<reference evidence="2 3" key="1">
    <citation type="journal article" date="2019" name="Int. J. Syst. Evol. Microbiol.">
        <title>The Global Catalogue of Microorganisms (GCM) 10K type strain sequencing project: providing services to taxonomists for standard genome sequencing and annotation.</title>
        <authorList>
            <consortium name="The Broad Institute Genomics Platform"/>
            <consortium name="The Broad Institute Genome Sequencing Center for Infectious Disease"/>
            <person name="Wu L."/>
            <person name="Ma J."/>
        </authorList>
    </citation>
    <scope>NUCLEOTIDE SEQUENCE [LARGE SCALE GENOMIC DNA]</scope>
    <source>
        <strain evidence="2 3">DT72</strain>
    </source>
</reference>
<dbReference type="RefSeq" id="WP_276280171.1">
    <property type="nucleotide sequence ID" value="NZ_CP119809.1"/>
</dbReference>
<proteinExistence type="predicted"/>
<dbReference type="GeneID" id="79304793"/>
<dbReference type="EMBL" id="JBHSZH010000005">
    <property type="protein sequence ID" value="MFC7081866.1"/>
    <property type="molecule type" value="Genomic_DNA"/>
</dbReference>
<accession>A0ABD5WMY2</accession>
<dbReference type="AlphaFoldDB" id="A0ABD5WMY2"/>
<gene>
    <name evidence="2" type="ORF">ACFQJ6_18960</name>
</gene>
<evidence type="ECO:0000313" key="3">
    <source>
        <dbReference type="Proteomes" id="UP001596407"/>
    </source>
</evidence>